<evidence type="ECO:0000259" key="2">
    <source>
        <dbReference type="Pfam" id="PF13098"/>
    </source>
</evidence>
<feature type="signal peptide" evidence="1">
    <location>
        <begin position="1"/>
        <end position="21"/>
    </location>
</feature>
<feature type="chain" id="PRO_5009999953" description="Thiol:disulfide interchange protein" evidence="1">
    <location>
        <begin position="22"/>
        <end position="254"/>
    </location>
</feature>
<keyword evidence="1" id="KW-0676">Redox-active center</keyword>
<dbReference type="eggNOG" id="COG1651">
    <property type="taxonomic scope" value="Bacteria"/>
</dbReference>
<keyword evidence="3" id="KW-0413">Isomerase</keyword>
<keyword evidence="1" id="KW-0732">Signal</keyword>
<dbReference type="PANTHER" id="PTHR35272:SF3">
    <property type="entry name" value="THIOL:DISULFIDE INTERCHANGE PROTEIN DSBC"/>
    <property type="match status" value="1"/>
</dbReference>
<organism evidence="3 4">
    <name type="scientific">Nitrosomonas europaea (strain ATCC 19718 / CIP 103999 / KCTC 2705 / NBRC 14298)</name>
    <dbReference type="NCBI Taxonomy" id="228410"/>
    <lineage>
        <taxon>Bacteria</taxon>
        <taxon>Pseudomonadati</taxon>
        <taxon>Pseudomonadota</taxon>
        <taxon>Betaproteobacteria</taxon>
        <taxon>Nitrosomonadales</taxon>
        <taxon>Nitrosomonadaceae</taxon>
        <taxon>Nitrosomonas</taxon>
    </lineage>
</organism>
<dbReference type="PhylomeDB" id="Q82WY5"/>
<dbReference type="Proteomes" id="UP000001416">
    <property type="component" value="Chromosome"/>
</dbReference>
<dbReference type="EMBL" id="AL954747">
    <property type="protein sequence ID" value="CAD84427.1"/>
    <property type="molecule type" value="Genomic_DNA"/>
</dbReference>
<evidence type="ECO:0000256" key="1">
    <source>
        <dbReference type="RuleBase" id="RU364038"/>
    </source>
</evidence>
<dbReference type="OrthoDB" id="12976at2"/>
<dbReference type="CDD" id="cd03020">
    <property type="entry name" value="DsbA_DsbC_DsbG"/>
    <property type="match status" value="1"/>
</dbReference>
<dbReference type="HOGENOM" id="CLU_083593_1_1_4"/>
<dbReference type="Pfam" id="PF13098">
    <property type="entry name" value="Thioredoxin_2"/>
    <property type="match status" value="1"/>
</dbReference>
<dbReference type="KEGG" id="neu:NE0516"/>
<dbReference type="InterPro" id="IPR033954">
    <property type="entry name" value="DiS-bond_Isoase_DsbC/G"/>
</dbReference>
<dbReference type="STRING" id="228410.NE0516"/>
<protein>
    <recommendedName>
        <fullName evidence="1">Thiol:disulfide interchange protein</fullName>
    </recommendedName>
</protein>
<dbReference type="GO" id="GO:0016853">
    <property type="term" value="F:isomerase activity"/>
    <property type="evidence" value="ECO:0007669"/>
    <property type="project" value="UniProtKB-KW"/>
</dbReference>
<comment type="subcellular location">
    <subcellularLocation>
        <location evidence="1">Periplasm</location>
    </subcellularLocation>
</comment>
<reference evidence="3 4" key="1">
    <citation type="journal article" date="2003" name="J. Bacteriol.">
        <title>Complete genome sequence of the ammonia-oxidizing bacterium and obligate chemolithoautotroph Nitrosomonas europaea.</title>
        <authorList>
            <person name="Chain P."/>
            <person name="Lamerdin J."/>
            <person name="Larimer F."/>
            <person name="Regala W."/>
            <person name="Land M."/>
            <person name="Hauser L."/>
            <person name="Hooper A."/>
            <person name="Klotz M."/>
            <person name="Norton J."/>
            <person name="Sayavedra-Soto L."/>
            <person name="Arciero D."/>
            <person name="Hommes N."/>
            <person name="Whittaker M."/>
            <person name="Arp D."/>
        </authorList>
    </citation>
    <scope>NUCLEOTIDE SEQUENCE [LARGE SCALE GENOMIC DNA]</scope>
    <source>
        <strain evidence="4">ATCC 19718 / CIP 103999 / KCTC 2705 / NBRC 14298</strain>
    </source>
</reference>
<dbReference type="AlphaFoldDB" id="Q82WY5"/>
<dbReference type="InterPro" id="IPR036249">
    <property type="entry name" value="Thioredoxin-like_sf"/>
</dbReference>
<dbReference type="InterPro" id="IPR051470">
    <property type="entry name" value="Thiol:disulfide_interchange"/>
</dbReference>
<keyword evidence="4" id="KW-1185">Reference proteome</keyword>
<dbReference type="InterPro" id="IPR012336">
    <property type="entry name" value="Thioredoxin-like_fold"/>
</dbReference>
<sequence>MKLAKLLLTLVLASFACLTVANPMWEPDLPRAKSAFEKETRVPLRAGHYIEPTLFKGFYAVRTGQAGGPSAYFREDMGWLGNIKSPGWVIQSPAEDNPAYKHTWLRQQLAQIPLEQLVLVKRSTPPVAVIWSAPDCPYCRKLEKTLEQENASVYVVPVGVAENGFRQAARVYCADDPSQAWRKVMQGSEINGRAKTSCQYPRDMLNDIGFFLGMGRMATPIVVFADGSTVIGWNDQNAWMLLRKKISEQIFFND</sequence>
<accession>Q82WY5</accession>
<dbReference type="PROSITE" id="PS51257">
    <property type="entry name" value="PROKAR_LIPOPROTEIN"/>
    <property type="match status" value="1"/>
</dbReference>
<comment type="similarity">
    <text evidence="1">Belongs to the thioredoxin family. DsbC subfamily.</text>
</comment>
<dbReference type="DNASU" id="1081455"/>
<gene>
    <name evidence="3" type="ordered locus">NE0516</name>
</gene>
<dbReference type="SUPFAM" id="SSF52833">
    <property type="entry name" value="Thioredoxin-like"/>
    <property type="match status" value="1"/>
</dbReference>
<dbReference type="Gene3D" id="3.40.30.10">
    <property type="entry name" value="Glutaredoxin"/>
    <property type="match status" value="1"/>
</dbReference>
<dbReference type="GO" id="GO:0042597">
    <property type="term" value="C:periplasmic space"/>
    <property type="evidence" value="ECO:0007669"/>
    <property type="project" value="UniProtKB-SubCell"/>
</dbReference>
<feature type="domain" description="Thioredoxin-like fold" evidence="2">
    <location>
        <begin position="122"/>
        <end position="230"/>
    </location>
</feature>
<name>Q82WY5_NITEU</name>
<comment type="function">
    <text evidence="1">Required for disulfide bond formation in some periplasmic proteins. Acts by transferring its disulfide bond to other proteins and is reduced in the process.</text>
</comment>
<keyword evidence="1" id="KW-0574">Periplasm</keyword>
<proteinExistence type="inferred from homology"/>
<evidence type="ECO:0000313" key="4">
    <source>
        <dbReference type="Proteomes" id="UP000001416"/>
    </source>
</evidence>
<dbReference type="PANTHER" id="PTHR35272">
    <property type="entry name" value="THIOL:DISULFIDE INTERCHANGE PROTEIN DSBC-RELATED"/>
    <property type="match status" value="1"/>
</dbReference>
<evidence type="ECO:0000313" key="3">
    <source>
        <dbReference type="EMBL" id="CAD84427.1"/>
    </source>
</evidence>